<evidence type="ECO:0000313" key="2">
    <source>
        <dbReference type="EMBL" id="AYV87204.1"/>
    </source>
</evidence>
<gene>
    <name evidence="2" type="ORF">Sylvanvirus35_2</name>
</gene>
<feature type="compositionally biased region" description="Polar residues" evidence="1">
    <location>
        <begin position="17"/>
        <end position="32"/>
    </location>
</feature>
<evidence type="ECO:0000256" key="1">
    <source>
        <dbReference type="SAM" id="MobiDB-lite"/>
    </source>
</evidence>
<dbReference type="EMBL" id="MK072541">
    <property type="protein sequence ID" value="AYV87204.1"/>
    <property type="molecule type" value="Genomic_DNA"/>
</dbReference>
<feature type="compositionally biased region" description="Low complexity" evidence="1">
    <location>
        <begin position="1"/>
        <end position="16"/>
    </location>
</feature>
<protein>
    <submittedName>
        <fullName evidence="2">Uncharacterized protein</fullName>
    </submittedName>
</protein>
<feature type="region of interest" description="Disordered" evidence="1">
    <location>
        <begin position="1"/>
        <end position="36"/>
    </location>
</feature>
<feature type="region of interest" description="Disordered" evidence="1">
    <location>
        <begin position="54"/>
        <end position="86"/>
    </location>
</feature>
<feature type="compositionally biased region" description="Basic and acidic residues" evidence="1">
    <location>
        <begin position="69"/>
        <end position="86"/>
    </location>
</feature>
<name>A0A3G5AJX3_9VIRU</name>
<reference evidence="2" key="1">
    <citation type="submission" date="2018-10" db="EMBL/GenBank/DDBJ databases">
        <title>Hidden diversity of soil giant viruses.</title>
        <authorList>
            <person name="Schulz F."/>
            <person name="Alteio L."/>
            <person name="Goudeau D."/>
            <person name="Ryan E.M."/>
            <person name="Malmstrom R.R."/>
            <person name="Blanchard J."/>
            <person name="Woyke T."/>
        </authorList>
    </citation>
    <scope>NUCLEOTIDE SEQUENCE</scope>
    <source>
        <strain evidence="2">SYV1</strain>
    </source>
</reference>
<organism evidence="2">
    <name type="scientific">Sylvanvirus sp</name>
    <dbReference type="NCBI Taxonomy" id="2487774"/>
    <lineage>
        <taxon>Viruses</taxon>
    </lineage>
</organism>
<sequence>MSSSNSSSNSSSFSSNVPNEIISTPTRTSTQDSRPHFRVAHSTTNHVILTKCIEGSSSSSSSSSPLTIQREERSKRKHPKEGEVIHPKRVNHVPEVVDVDSSHMNNLELLYFKWTGESEATTKLKRLHSLSECAITVAMFVLAAKSLIFSNGSMITLWSTIHEWLRMKRRILNADISVSSYQAVDIRWRYTLDKFIHALASTAPDYFREPSPVSEWLEAEIGIDKWNPQLERLPCSYCHKPWFKPVQVPCCKRGICIQCLLITNAKSWYGKVDLFGSASITSLKVMCPREECKTIFSWEELRKVEPQSLSSGSLVPLPPSSNSTTNIFSSSMHLNEANGKLKSIVEWVTDQIRVSNVLLIIVAEPGDLQIRLPHYLARSCSQINTHGGLGTFVKNCRSVDTHLPHVGILTSHLVVDYAMKHPDLSHSLMIADVFFEAKEQASLQFLQETLRAKHLLHSRSAIVFGDSMEPGMSLFLWAKELANPSFVNPSHSTVGRLIRNYKSVTSLSVCYNVSVQQYQVTFERLEHKGEEADPTSQIHPLMRPIQPFTYRPHHFLPHGLAFLASFTEADLLQFYQYQSSV</sequence>
<proteinExistence type="predicted"/>
<accession>A0A3G5AJX3</accession>